<dbReference type="Proteomes" id="UP000009328">
    <property type="component" value="Unassembled WGS sequence"/>
</dbReference>
<dbReference type="GO" id="GO:0022857">
    <property type="term" value="F:transmembrane transporter activity"/>
    <property type="evidence" value="ECO:0007669"/>
    <property type="project" value="InterPro"/>
</dbReference>
<feature type="transmembrane region" description="Helical" evidence="7">
    <location>
        <begin position="160"/>
        <end position="180"/>
    </location>
</feature>
<dbReference type="SUPFAM" id="SSF103473">
    <property type="entry name" value="MFS general substrate transporter"/>
    <property type="match status" value="1"/>
</dbReference>
<dbReference type="eggNOG" id="KOG2533">
    <property type="taxonomic scope" value="Eukaryota"/>
</dbReference>
<comment type="subcellular location">
    <subcellularLocation>
        <location evidence="1">Membrane</location>
        <topology evidence="1">Multi-pass membrane protein</topology>
    </subcellularLocation>
</comment>
<feature type="domain" description="Major facilitator superfamily (MFS) profile" evidence="8">
    <location>
        <begin position="63"/>
        <end position="484"/>
    </location>
</feature>
<dbReference type="FunFam" id="1.20.1250.20:FF:000065">
    <property type="entry name" value="Putative MFS pantothenate transporter"/>
    <property type="match status" value="1"/>
</dbReference>
<dbReference type="Gene3D" id="1.20.1250.20">
    <property type="entry name" value="MFS general substrate transporter like domains"/>
    <property type="match status" value="1"/>
</dbReference>
<evidence type="ECO:0000256" key="4">
    <source>
        <dbReference type="ARBA" id="ARBA00022989"/>
    </source>
</evidence>
<keyword evidence="3 7" id="KW-0812">Transmembrane</keyword>
<sequence length="506" mass="58125">MAYNDPKREINYDITEVHGDSDIISNEKVETKKKSWRNKLFGESIKYKTKEEKTFVRKLDFWLISWTFIAYLIKSIDQANVSNAYVSGMQEELNFKGHQYNLLESFFKIGYSIALVPSQIMLNKIQPAYWLSSCELIWGILTALCAVPKNNPNGLYAIRFFMGIFESSSWPGIIIILGNYYNKEELALRIGLFQTSSYVGAMFTGFMQSSIHTTLNGKQGLSGWRWMFIINGLMTIVVAVSGFFIVPDTPENGGAKYWMNDDDRRIALERMERAGRKTKRNMTLKTFISTFTDWKTWSFVLIFAVKGWTIAPNYFNLYLKSLKNSDGSKTYTISQLNTIPIGGNALQIISLILFTKLASIFGHSLEFIIFQGLLAFFANVSLAVWPSSRSYQHACFFIMQFTEAIGPFQLTYMAEVFSDSPEKRAICTGITVVFVYANVAWQTIYLWPANEAPRYKYAYKVSSAYIAISIIGTIFYYYYVYKPAVERNENLQRKREEEENLGTLTD</sequence>
<reference evidence="9 10" key="1">
    <citation type="journal article" date="2012" name="Eukaryot. Cell">
        <title>Draft genome sequence of Wickerhamomyces ciferrii NRRL Y-1031 F-60-10.</title>
        <authorList>
            <person name="Schneider J."/>
            <person name="Andrea H."/>
            <person name="Blom J."/>
            <person name="Jaenicke S."/>
            <person name="Ruckert C."/>
            <person name="Schorsch C."/>
            <person name="Szczepanowski R."/>
            <person name="Farwick M."/>
            <person name="Goesmann A."/>
            <person name="Puhler A."/>
            <person name="Schaffer S."/>
            <person name="Tauch A."/>
            <person name="Kohler T."/>
            <person name="Brinkrolf K."/>
        </authorList>
    </citation>
    <scope>NUCLEOTIDE SEQUENCE [LARGE SCALE GENOMIC DNA]</scope>
    <source>
        <strain evidence="10">ATCC 14091 / BCRC 22168 / CBS 111 / JCM 3599 / NBRC 0793 / NRRL Y-1031 F-60-10</strain>
    </source>
</reference>
<dbReference type="EMBL" id="CAIF01000101">
    <property type="protein sequence ID" value="CCH44005.1"/>
    <property type="molecule type" value="Genomic_DNA"/>
</dbReference>
<keyword evidence="5 7" id="KW-0472">Membrane</keyword>
<evidence type="ECO:0000256" key="6">
    <source>
        <dbReference type="ARBA" id="ARBA00037968"/>
    </source>
</evidence>
<evidence type="ECO:0000313" key="10">
    <source>
        <dbReference type="Proteomes" id="UP000009328"/>
    </source>
</evidence>
<evidence type="ECO:0000256" key="5">
    <source>
        <dbReference type="ARBA" id="ARBA00023136"/>
    </source>
</evidence>
<feature type="transmembrane region" description="Helical" evidence="7">
    <location>
        <begin position="186"/>
        <end position="206"/>
    </location>
</feature>
<feature type="transmembrane region" description="Helical" evidence="7">
    <location>
        <begin position="425"/>
        <end position="445"/>
    </location>
</feature>
<keyword evidence="2" id="KW-0813">Transport</keyword>
<dbReference type="STRING" id="1206466.K0KFS1"/>
<evidence type="ECO:0000256" key="2">
    <source>
        <dbReference type="ARBA" id="ARBA00022448"/>
    </source>
</evidence>
<dbReference type="InParanoid" id="K0KFS1"/>
<dbReference type="InterPro" id="IPR036259">
    <property type="entry name" value="MFS_trans_sf"/>
</dbReference>
<evidence type="ECO:0000259" key="8">
    <source>
        <dbReference type="PROSITE" id="PS50850"/>
    </source>
</evidence>
<gene>
    <name evidence="9" type="ORF">BN7_3562</name>
</gene>
<feature type="transmembrane region" description="Helical" evidence="7">
    <location>
        <begin position="226"/>
        <end position="246"/>
    </location>
</feature>
<feature type="transmembrane region" description="Helical" evidence="7">
    <location>
        <begin position="297"/>
        <end position="319"/>
    </location>
</feature>
<dbReference type="InterPro" id="IPR020846">
    <property type="entry name" value="MFS_dom"/>
</dbReference>
<keyword evidence="4 7" id="KW-1133">Transmembrane helix</keyword>
<dbReference type="HOGENOM" id="CLU_001265_4_4_1"/>
<evidence type="ECO:0000256" key="3">
    <source>
        <dbReference type="ARBA" id="ARBA00022692"/>
    </source>
</evidence>
<dbReference type="GO" id="GO:0016020">
    <property type="term" value="C:membrane"/>
    <property type="evidence" value="ECO:0007669"/>
    <property type="project" value="UniProtKB-SubCell"/>
</dbReference>
<dbReference type="PROSITE" id="PS50850">
    <property type="entry name" value="MFS"/>
    <property type="match status" value="1"/>
</dbReference>
<keyword evidence="10" id="KW-1185">Reference proteome</keyword>
<accession>K0KFS1</accession>
<protein>
    <submittedName>
        <fullName evidence="9">Transporter SEO1</fullName>
    </submittedName>
</protein>
<comment type="caution">
    <text evidence="9">The sequence shown here is derived from an EMBL/GenBank/DDBJ whole genome shotgun (WGS) entry which is preliminary data.</text>
</comment>
<dbReference type="InterPro" id="IPR011701">
    <property type="entry name" value="MFS"/>
</dbReference>
<organism evidence="9 10">
    <name type="scientific">Wickerhamomyces ciferrii (strain ATCC 14091 / BCRC 22168 / CBS 111 / JCM 3599 / NBRC 0793 / NRRL Y-1031 F-60-10)</name>
    <name type="common">Yeast</name>
    <name type="synonym">Pichia ciferrii</name>
    <dbReference type="NCBI Taxonomy" id="1206466"/>
    <lineage>
        <taxon>Eukaryota</taxon>
        <taxon>Fungi</taxon>
        <taxon>Dikarya</taxon>
        <taxon>Ascomycota</taxon>
        <taxon>Saccharomycotina</taxon>
        <taxon>Saccharomycetes</taxon>
        <taxon>Phaffomycetales</taxon>
        <taxon>Wickerhamomycetaceae</taxon>
        <taxon>Wickerhamomyces</taxon>
    </lineage>
</organism>
<dbReference type="PANTHER" id="PTHR43791:SF64">
    <property type="entry name" value="MAJOR FACILITATOR SUPERFAMILY (MFS) PROFILE DOMAIN-CONTAINING PROTEIN"/>
    <property type="match status" value="1"/>
</dbReference>
<feature type="transmembrane region" description="Helical" evidence="7">
    <location>
        <begin position="128"/>
        <end position="148"/>
    </location>
</feature>
<comment type="similarity">
    <text evidence="6">Belongs to the major facilitator superfamily. Allantoate permease family.</text>
</comment>
<dbReference type="PANTHER" id="PTHR43791">
    <property type="entry name" value="PERMEASE-RELATED"/>
    <property type="match status" value="1"/>
</dbReference>
<feature type="transmembrane region" description="Helical" evidence="7">
    <location>
        <begin position="339"/>
        <end position="361"/>
    </location>
</feature>
<evidence type="ECO:0000256" key="1">
    <source>
        <dbReference type="ARBA" id="ARBA00004141"/>
    </source>
</evidence>
<proteinExistence type="inferred from homology"/>
<dbReference type="Pfam" id="PF07690">
    <property type="entry name" value="MFS_1"/>
    <property type="match status" value="1"/>
</dbReference>
<feature type="transmembrane region" description="Helical" evidence="7">
    <location>
        <begin position="367"/>
        <end position="385"/>
    </location>
</feature>
<evidence type="ECO:0000256" key="7">
    <source>
        <dbReference type="SAM" id="Phobius"/>
    </source>
</evidence>
<name>K0KFS1_WICCF</name>
<dbReference type="AlphaFoldDB" id="K0KFS1"/>
<feature type="transmembrane region" description="Helical" evidence="7">
    <location>
        <begin position="457"/>
        <end position="479"/>
    </location>
</feature>
<evidence type="ECO:0000313" key="9">
    <source>
        <dbReference type="EMBL" id="CCH44005.1"/>
    </source>
</evidence>